<evidence type="ECO:0000313" key="2">
    <source>
        <dbReference type="Proteomes" id="UP000274429"/>
    </source>
</evidence>
<evidence type="ECO:0000313" key="1">
    <source>
        <dbReference type="EMBL" id="VDM34947.1"/>
    </source>
</evidence>
<sequence>MTGRDEELASRLERRRQISVDASVHRTLSRGGCGSCANVIYEDGWYTTRKVSGECPVVVIGKELGYGGTLQRVDAQEWTWRRQLEVGGAEVEAGSEAVFA</sequence>
<accession>A0A0R3X8V7</accession>
<name>A0A0R3X8V7_HYDTA</name>
<dbReference type="AlphaFoldDB" id="A0A0R3X8V7"/>
<keyword evidence="2" id="KW-1185">Reference proteome</keyword>
<reference evidence="3" key="1">
    <citation type="submission" date="2017-02" db="UniProtKB">
        <authorList>
            <consortium name="WormBaseParasite"/>
        </authorList>
    </citation>
    <scope>IDENTIFICATION</scope>
</reference>
<organism evidence="3">
    <name type="scientific">Hydatigena taeniaeformis</name>
    <name type="common">Feline tapeworm</name>
    <name type="synonym">Taenia taeniaeformis</name>
    <dbReference type="NCBI Taxonomy" id="6205"/>
    <lineage>
        <taxon>Eukaryota</taxon>
        <taxon>Metazoa</taxon>
        <taxon>Spiralia</taxon>
        <taxon>Lophotrochozoa</taxon>
        <taxon>Platyhelminthes</taxon>
        <taxon>Cestoda</taxon>
        <taxon>Eucestoda</taxon>
        <taxon>Cyclophyllidea</taxon>
        <taxon>Taeniidae</taxon>
        <taxon>Hydatigera</taxon>
    </lineage>
</organism>
<dbReference type="WBParaSite" id="TTAC_0000998201-mRNA-1">
    <property type="protein sequence ID" value="TTAC_0000998201-mRNA-1"/>
    <property type="gene ID" value="TTAC_0000998201"/>
</dbReference>
<reference evidence="1 2" key="2">
    <citation type="submission" date="2018-11" db="EMBL/GenBank/DDBJ databases">
        <authorList>
            <consortium name="Pathogen Informatics"/>
        </authorList>
    </citation>
    <scope>NUCLEOTIDE SEQUENCE [LARGE SCALE GENOMIC DNA]</scope>
</reference>
<gene>
    <name evidence="1" type="ORF">TTAC_LOCUS9967</name>
</gene>
<dbReference type="Proteomes" id="UP000274429">
    <property type="component" value="Unassembled WGS sequence"/>
</dbReference>
<protein>
    <submittedName>
        <fullName evidence="3">Pept_C1 domain-containing protein</fullName>
    </submittedName>
</protein>
<evidence type="ECO:0000313" key="3">
    <source>
        <dbReference type="WBParaSite" id="TTAC_0000998201-mRNA-1"/>
    </source>
</evidence>
<dbReference type="EMBL" id="UYWX01021201">
    <property type="protein sequence ID" value="VDM34947.1"/>
    <property type="molecule type" value="Genomic_DNA"/>
</dbReference>
<proteinExistence type="predicted"/>